<keyword evidence="6" id="KW-1185">Reference proteome</keyword>
<protein>
    <recommendedName>
        <fullName evidence="7">1-aminocyclopropane-1-carboxylate deaminase</fullName>
    </recommendedName>
</protein>
<sequence length="369" mass="42633">MNLVPSDISDRSHFFPELPIRISEIPFLAFDFIQKESKLTTDPHTTPSLTALHFIRDDLLPLGFGTKWRKAFGIFQYLQKNQIRKVLLWGAIHGNYLASFTYILRRSGIIVDSIAYTRDSHLRSYNERLVRGHSHTLSCYANRKEAHAVWLEKKQNYPGLSLPEFGIHVGQNLGLRSFWQKLEKKIFQSLNTSLDQKDPNSPTNQKNKAILRMEIGSGATFLSALDYFNETSILVQGVMVGEKKETWISHKENLQKQLGLRTIAAREGQILEIVRENKSQIESEKNKITKTVSFGKQTQVQKQWIYDFYRNTDILLEPIYSGMTMKPLLREIYEMQLSPSSVMQTSPIFYLHQGGQIQHLDLILEKESK</sequence>
<comment type="caution">
    <text evidence="5">The sequence shown here is derived from an EMBL/GenBank/DDBJ whole genome shotgun (WGS) entry which is preliminary data.</text>
</comment>
<organism evidence="5 6">
    <name type="scientific">Leptospira noumeaensis</name>
    <dbReference type="NCBI Taxonomy" id="2484964"/>
    <lineage>
        <taxon>Bacteria</taxon>
        <taxon>Pseudomonadati</taxon>
        <taxon>Spirochaetota</taxon>
        <taxon>Spirochaetia</taxon>
        <taxon>Leptospirales</taxon>
        <taxon>Leptospiraceae</taxon>
        <taxon>Leptospira</taxon>
    </lineage>
</organism>
<dbReference type="InterPro" id="IPR027278">
    <property type="entry name" value="ACCD_DCysDesulf"/>
</dbReference>
<dbReference type="EMBL" id="RQFK01000011">
    <property type="protein sequence ID" value="TGK86692.1"/>
    <property type="molecule type" value="Genomic_DNA"/>
</dbReference>
<accession>A0A4V3JKJ8</accession>
<comment type="cofactor">
    <cofactor evidence="1">
        <name>pyridoxal 5'-phosphate</name>
        <dbReference type="ChEBI" id="CHEBI:597326"/>
    </cofactor>
</comment>
<dbReference type="PANTHER" id="PTHR43780:SF2">
    <property type="entry name" value="1-AMINOCYCLOPROPANE-1-CARBOXYLATE DEAMINASE-RELATED"/>
    <property type="match status" value="1"/>
</dbReference>
<dbReference type="AlphaFoldDB" id="A0A4V3JKJ8"/>
<dbReference type="RefSeq" id="WP_135600320.1">
    <property type="nucleotide sequence ID" value="NZ_RQFK01000011.1"/>
</dbReference>
<feature type="modified residue" description="N6-(pyridoxal phosphate)lysine" evidence="4">
    <location>
        <position position="67"/>
    </location>
</feature>
<comment type="similarity">
    <text evidence="2">Belongs to the ACC deaminase/D-cysteine desulfhydrase family.</text>
</comment>
<dbReference type="OrthoDB" id="346024at2"/>
<dbReference type="Gene3D" id="3.40.50.1100">
    <property type="match status" value="2"/>
</dbReference>
<evidence type="ECO:0008006" key="7">
    <source>
        <dbReference type="Google" id="ProtNLM"/>
    </source>
</evidence>
<dbReference type="Proteomes" id="UP000298009">
    <property type="component" value="Unassembled WGS sequence"/>
</dbReference>
<name>A0A4V3JKJ8_9LEPT</name>
<gene>
    <name evidence="5" type="ORF">EHQ24_03525</name>
</gene>
<evidence type="ECO:0000313" key="5">
    <source>
        <dbReference type="EMBL" id="TGK86692.1"/>
    </source>
</evidence>
<evidence type="ECO:0000313" key="6">
    <source>
        <dbReference type="Proteomes" id="UP000298009"/>
    </source>
</evidence>
<keyword evidence="3 4" id="KW-0663">Pyridoxal phosphate</keyword>
<evidence type="ECO:0000256" key="2">
    <source>
        <dbReference type="ARBA" id="ARBA00008639"/>
    </source>
</evidence>
<evidence type="ECO:0000256" key="3">
    <source>
        <dbReference type="ARBA" id="ARBA00022898"/>
    </source>
</evidence>
<reference evidence="5" key="1">
    <citation type="journal article" date="2019" name="PLoS Negl. Trop. Dis.">
        <title>Revisiting the worldwide diversity of Leptospira species in the environment.</title>
        <authorList>
            <person name="Vincent A.T."/>
            <person name="Schiettekatte O."/>
            <person name="Bourhy P."/>
            <person name="Veyrier F.J."/>
            <person name="Picardeau M."/>
        </authorList>
    </citation>
    <scope>NUCLEOTIDE SEQUENCE [LARGE SCALE GENOMIC DNA]</scope>
    <source>
        <strain evidence="5">201800287</strain>
    </source>
</reference>
<dbReference type="SUPFAM" id="SSF53686">
    <property type="entry name" value="Tryptophan synthase beta subunit-like PLP-dependent enzymes"/>
    <property type="match status" value="1"/>
</dbReference>
<evidence type="ECO:0000256" key="4">
    <source>
        <dbReference type="PIRSR" id="PIRSR006278-2"/>
    </source>
</evidence>
<dbReference type="InterPro" id="IPR036052">
    <property type="entry name" value="TrpB-like_PALP_sf"/>
</dbReference>
<dbReference type="GO" id="GO:0019148">
    <property type="term" value="F:D-cysteine desulfhydrase activity"/>
    <property type="evidence" value="ECO:0007669"/>
    <property type="project" value="TreeGrafter"/>
</dbReference>
<proteinExistence type="inferred from homology"/>
<evidence type="ECO:0000256" key="1">
    <source>
        <dbReference type="ARBA" id="ARBA00001933"/>
    </source>
</evidence>
<dbReference type="PANTHER" id="PTHR43780">
    <property type="entry name" value="1-AMINOCYCLOPROPANE-1-CARBOXYLATE DEAMINASE-RELATED"/>
    <property type="match status" value="1"/>
</dbReference>
<dbReference type="PIRSF" id="PIRSF006278">
    <property type="entry name" value="ACCD_DCysDesulf"/>
    <property type="match status" value="1"/>
</dbReference>